<protein>
    <submittedName>
        <fullName evidence="5">MerR family transcriptional regulator</fullName>
    </submittedName>
</protein>
<dbReference type="PANTHER" id="PTHR30204:SF82">
    <property type="entry name" value="TRANSCRIPTIONAL REGULATOR, MERR FAMILY"/>
    <property type="match status" value="1"/>
</dbReference>
<dbReference type="InterPro" id="IPR000551">
    <property type="entry name" value="MerR-type_HTH_dom"/>
</dbReference>
<reference evidence="5 8" key="1">
    <citation type="journal article" date="2012" name="Int. J. Syst. Evol. Microbiol.">
        <title>Characterization of Tetragenococcus strains from sugar thick juice reveals a novel species, Tetragenococcus osmophilus sp. nov., and divides Tetragenococcus halophilus into two subspecies, T. halophilus subsp. halophilus subsp. nov. and T. halophilus subsp. flandriensis subsp. nov.</title>
        <authorList>
            <person name="Juste A."/>
            <person name="Van Trappen S."/>
            <person name="Verreth C."/>
            <person name="Cleenwerck I."/>
            <person name="De Vos P."/>
            <person name="Lievens B."/>
            <person name="Willems K.A."/>
        </authorList>
    </citation>
    <scope>NUCLEOTIDE SEQUENCE [LARGE SCALE GENOMIC DNA]</scope>
    <source>
        <strain evidence="5 8">JCM 31126</strain>
    </source>
</reference>
<feature type="domain" description="HTH merR-type" evidence="4">
    <location>
        <begin position="1"/>
        <end position="70"/>
    </location>
</feature>
<dbReference type="EMBL" id="BSUW01000002">
    <property type="protein sequence ID" value="GMA73395.1"/>
    <property type="molecule type" value="Genomic_DNA"/>
</dbReference>
<feature type="compositionally biased region" description="Basic and acidic residues" evidence="3">
    <location>
        <begin position="132"/>
        <end position="153"/>
    </location>
</feature>
<keyword evidence="1" id="KW-0238">DNA-binding</keyword>
<dbReference type="CDD" id="cd01109">
    <property type="entry name" value="HTH_YyaN"/>
    <property type="match status" value="1"/>
</dbReference>
<dbReference type="Gene3D" id="1.10.1660.10">
    <property type="match status" value="1"/>
</dbReference>
<dbReference type="AlphaFoldDB" id="A0AA37XHH1"/>
<evidence type="ECO:0000259" key="4">
    <source>
        <dbReference type="PROSITE" id="PS50937"/>
    </source>
</evidence>
<dbReference type="KEGG" id="too:C7K38_01440"/>
<keyword evidence="2" id="KW-0175">Coiled coil</keyword>
<evidence type="ECO:0000313" key="9">
    <source>
        <dbReference type="Proteomes" id="UP001157039"/>
    </source>
</evidence>
<dbReference type="EMBL" id="BSUW01000001">
    <property type="protein sequence ID" value="GMA70993.1"/>
    <property type="molecule type" value="Genomic_DNA"/>
</dbReference>
<dbReference type="Proteomes" id="UP000268310">
    <property type="component" value="Chromosome"/>
</dbReference>
<reference evidence="5" key="3">
    <citation type="submission" date="2018-03" db="EMBL/GenBank/DDBJ databases">
        <authorList>
            <person name="Jeon C.O."/>
        </authorList>
    </citation>
    <scope>NUCLEOTIDE SEQUENCE</scope>
    <source>
        <strain evidence="5">JCM 31126</strain>
    </source>
</reference>
<feature type="coiled-coil region" evidence="2">
    <location>
        <begin position="79"/>
        <end position="109"/>
    </location>
</feature>
<evidence type="ECO:0000313" key="6">
    <source>
        <dbReference type="EMBL" id="GMA70993.1"/>
    </source>
</evidence>
<feature type="region of interest" description="Disordered" evidence="3">
    <location>
        <begin position="131"/>
        <end position="153"/>
    </location>
</feature>
<evidence type="ECO:0000313" key="5">
    <source>
        <dbReference type="EMBL" id="AYW47152.1"/>
    </source>
</evidence>
<proteinExistence type="predicted"/>
<evidence type="ECO:0000256" key="1">
    <source>
        <dbReference type="ARBA" id="ARBA00023125"/>
    </source>
</evidence>
<dbReference type="EMBL" id="CP027783">
    <property type="protein sequence ID" value="AYW47152.1"/>
    <property type="molecule type" value="Genomic_DNA"/>
</dbReference>
<dbReference type="Pfam" id="PF13411">
    <property type="entry name" value="MerR_1"/>
    <property type="match status" value="1"/>
</dbReference>
<dbReference type="GO" id="GO:0003677">
    <property type="term" value="F:DNA binding"/>
    <property type="evidence" value="ECO:0007669"/>
    <property type="project" value="UniProtKB-KW"/>
</dbReference>
<dbReference type="SMART" id="SM00422">
    <property type="entry name" value="HTH_MERR"/>
    <property type="match status" value="1"/>
</dbReference>
<dbReference type="GO" id="GO:0003700">
    <property type="term" value="F:DNA-binding transcription factor activity"/>
    <property type="evidence" value="ECO:0007669"/>
    <property type="project" value="InterPro"/>
</dbReference>
<name>A0AA37XHH1_9ENTE</name>
<evidence type="ECO:0000313" key="7">
    <source>
        <dbReference type="EMBL" id="GMA73395.1"/>
    </source>
</evidence>
<dbReference type="Proteomes" id="UP001157039">
    <property type="component" value="Unassembled WGS sequence"/>
</dbReference>
<evidence type="ECO:0000256" key="2">
    <source>
        <dbReference type="SAM" id="Coils"/>
    </source>
</evidence>
<dbReference type="SUPFAM" id="SSF46955">
    <property type="entry name" value="Putative DNA-binding domain"/>
    <property type="match status" value="1"/>
</dbReference>
<dbReference type="RefSeq" id="WP_123934124.1">
    <property type="nucleotide sequence ID" value="NZ_BSUW01000001.1"/>
</dbReference>
<reference evidence="6" key="4">
    <citation type="submission" date="2023-02" db="EMBL/GenBank/DDBJ databases">
        <authorList>
            <person name="Sun Q."/>
            <person name="Mori K."/>
        </authorList>
    </citation>
    <scope>NUCLEOTIDE SEQUENCE</scope>
    <source>
        <strain evidence="6">NBRC 114545</strain>
    </source>
</reference>
<dbReference type="InterPro" id="IPR047057">
    <property type="entry name" value="MerR_fam"/>
</dbReference>
<accession>A0AA37XHH1</accession>
<dbReference type="InterPro" id="IPR009061">
    <property type="entry name" value="DNA-bd_dom_put_sf"/>
</dbReference>
<gene>
    <name evidence="5" type="ORF">C7K38_01440</name>
    <name evidence="6" type="ORF">GCM10025885_00420</name>
    <name evidence="7" type="ORF">GCM10025885_24440</name>
</gene>
<evidence type="ECO:0000313" key="8">
    <source>
        <dbReference type="Proteomes" id="UP000268310"/>
    </source>
</evidence>
<organism evidence="6 9">
    <name type="scientific">Tetragenococcus osmophilus</name>
    <dbReference type="NCBI Taxonomy" id="526944"/>
    <lineage>
        <taxon>Bacteria</taxon>
        <taxon>Bacillati</taxon>
        <taxon>Bacillota</taxon>
        <taxon>Bacilli</taxon>
        <taxon>Lactobacillales</taxon>
        <taxon>Enterococcaceae</taxon>
        <taxon>Tetragenococcus</taxon>
    </lineage>
</organism>
<evidence type="ECO:0000256" key="3">
    <source>
        <dbReference type="SAM" id="MobiDB-lite"/>
    </source>
</evidence>
<dbReference type="PANTHER" id="PTHR30204">
    <property type="entry name" value="REDOX-CYCLING DRUG-SENSING TRANSCRIPTIONAL ACTIVATOR SOXR"/>
    <property type="match status" value="1"/>
</dbReference>
<dbReference type="PROSITE" id="PS50937">
    <property type="entry name" value="HTH_MERR_2"/>
    <property type="match status" value="1"/>
</dbReference>
<sequence>MYTVKQVAEKLNITIHTVRYYTDQDLIPGVIRDKNNNRLFDEESLGWLMGVVFLKEGGMSIKQIREYVDLCLEGDSTIFERYEIIVQQYEQAQKRLEDAQKTVDYMENKVAYYNDLLKTNKDEMNPSTWNREQIEDKAHQHENTSGKLTYERN</sequence>
<reference evidence="6 9" key="2">
    <citation type="journal article" date="2014" name="Int. J. Syst. Evol. Microbiol.">
        <title>Complete genome sequence of Corynebacterium casei LMG S-19264T (=DSM 44701T), isolated from a smear-ripened cheese.</title>
        <authorList>
            <consortium name="US DOE Joint Genome Institute (JGI-PGF)"/>
            <person name="Walter F."/>
            <person name="Albersmeier A."/>
            <person name="Kalinowski J."/>
            <person name="Ruckert C."/>
        </authorList>
    </citation>
    <scope>NUCLEOTIDE SEQUENCE [LARGE SCALE GENOMIC DNA]</scope>
    <source>
        <strain evidence="6 9">NBRC 114545</strain>
    </source>
</reference>
<keyword evidence="8" id="KW-1185">Reference proteome</keyword>